<evidence type="ECO:0000256" key="2">
    <source>
        <dbReference type="ARBA" id="ARBA00022526"/>
    </source>
</evidence>
<organism evidence="3 4">
    <name type="scientific">Prosthecobacter fluviatilis</name>
    <dbReference type="NCBI Taxonomy" id="445931"/>
    <lineage>
        <taxon>Bacteria</taxon>
        <taxon>Pseudomonadati</taxon>
        <taxon>Verrucomicrobiota</taxon>
        <taxon>Verrucomicrobiia</taxon>
        <taxon>Verrucomicrobiales</taxon>
        <taxon>Verrucomicrobiaceae</taxon>
        <taxon>Prosthecobacter</taxon>
    </lineage>
</organism>
<dbReference type="InterPro" id="IPR019405">
    <property type="entry name" value="Lactonase_7-beta_prop"/>
</dbReference>
<dbReference type="SUPFAM" id="SSF51004">
    <property type="entry name" value="C-terminal (heme d1) domain of cytochrome cd1-nitrite reductase"/>
    <property type="match status" value="1"/>
</dbReference>
<dbReference type="RefSeq" id="WP_377170999.1">
    <property type="nucleotide sequence ID" value="NZ_JBHSMQ010000011.1"/>
</dbReference>
<evidence type="ECO:0000256" key="1">
    <source>
        <dbReference type="ARBA" id="ARBA00005564"/>
    </source>
</evidence>
<keyword evidence="2" id="KW-0119">Carbohydrate metabolism</keyword>
<gene>
    <name evidence="3" type="ORF">ACFQDI_22020</name>
</gene>
<protein>
    <submittedName>
        <fullName evidence="3">Lactonase family protein</fullName>
    </submittedName>
</protein>
<comment type="caution">
    <text evidence="3">The sequence shown here is derived from an EMBL/GenBank/DDBJ whole genome shotgun (WGS) entry which is preliminary data.</text>
</comment>
<dbReference type="InterPro" id="IPR011048">
    <property type="entry name" value="Haem_d1_sf"/>
</dbReference>
<dbReference type="Gene3D" id="2.130.10.10">
    <property type="entry name" value="YVTN repeat-like/Quinoprotein amine dehydrogenase"/>
    <property type="match status" value="1"/>
</dbReference>
<evidence type="ECO:0000313" key="3">
    <source>
        <dbReference type="EMBL" id="MFC5457561.1"/>
    </source>
</evidence>
<keyword evidence="4" id="KW-1185">Reference proteome</keyword>
<reference evidence="4" key="1">
    <citation type="journal article" date="2019" name="Int. J. Syst. Evol. Microbiol.">
        <title>The Global Catalogue of Microorganisms (GCM) 10K type strain sequencing project: providing services to taxonomists for standard genome sequencing and annotation.</title>
        <authorList>
            <consortium name="The Broad Institute Genomics Platform"/>
            <consortium name="The Broad Institute Genome Sequencing Center for Infectious Disease"/>
            <person name="Wu L."/>
            <person name="Ma J."/>
        </authorList>
    </citation>
    <scope>NUCLEOTIDE SEQUENCE [LARGE SCALE GENOMIC DNA]</scope>
    <source>
        <strain evidence="4">CGMCC 4.1469</strain>
    </source>
</reference>
<dbReference type="PANTHER" id="PTHR30344:SF1">
    <property type="entry name" value="6-PHOSPHOGLUCONOLACTONASE"/>
    <property type="match status" value="1"/>
</dbReference>
<sequence length="372" mass="39401">MSFLTGVLCMCSGGLPGAEPLVFISAFASGEKAGIHSFRFDSATGTLQPLHRTADIQNPFFLAVSPDQRFLYAINAESFGGADDEFVAAYALDGRDGRLKRLNQHSARGTASCYLDVDATGKTVAVANYASGSVASLPVKEDGSLGEAVSFVQHSGSGADPVRQKGPNAHCIVISPDNRFALAADLGIDKILIYQLDAAAARLTPNDAQPFVKMRPASGPRHITFHPNGRHVYVINELANTVTCFDYAADSGMLTERQTLSTLPAGFTGKSHTADLKITPDGKFLYGTNRGHDSIASYRIAENGMLTLLSIDPSLGKGPQNLLITPDGRWLLCANMPGNSVVVFRIDAANGNLAATGAPVAMPMPSCIRWAK</sequence>
<dbReference type="InterPro" id="IPR015943">
    <property type="entry name" value="WD40/YVTN_repeat-like_dom_sf"/>
</dbReference>
<evidence type="ECO:0000313" key="4">
    <source>
        <dbReference type="Proteomes" id="UP001596052"/>
    </source>
</evidence>
<comment type="similarity">
    <text evidence="1">Belongs to the cycloisomerase 2 family.</text>
</comment>
<proteinExistence type="inferred from homology"/>
<dbReference type="Pfam" id="PF10282">
    <property type="entry name" value="Lactonase"/>
    <property type="match status" value="1"/>
</dbReference>
<dbReference type="Proteomes" id="UP001596052">
    <property type="component" value="Unassembled WGS sequence"/>
</dbReference>
<name>A0ABW0KYT2_9BACT</name>
<dbReference type="InterPro" id="IPR050282">
    <property type="entry name" value="Cycloisomerase_2"/>
</dbReference>
<dbReference type="PANTHER" id="PTHR30344">
    <property type="entry name" value="6-PHOSPHOGLUCONOLACTONASE-RELATED"/>
    <property type="match status" value="1"/>
</dbReference>
<dbReference type="EMBL" id="JBHSMQ010000011">
    <property type="protein sequence ID" value="MFC5457561.1"/>
    <property type="molecule type" value="Genomic_DNA"/>
</dbReference>
<keyword evidence="2" id="KW-0313">Glucose metabolism</keyword>
<accession>A0ABW0KYT2</accession>